<dbReference type="AlphaFoldDB" id="J9F609"/>
<evidence type="ECO:0000313" key="1">
    <source>
        <dbReference type="EMBL" id="EJW82794.1"/>
    </source>
</evidence>
<accession>J9F609</accession>
<dbReference type="CDD" id="cd23767">
    <property type="entry name" value="IQCD"/>
    <property type="match status" value="1"/>
</dbReference>
<organism evidence="1 2">
    <name type="scientific">Wuchereria bancrofti</name>
    <dbReference type="NCBI Taxonomy" id="6293"/>
    <lineage>
        <taxon>Eukaryota</taxon>
        <taxon>Metazoa</taxon>
        <taxon>Ecdysozoa</taxon>
        <taxon>Nematoda</taxon>
        <taxon>Chromadorea</taxon>
        <taxon>Rhabditida</taxon>
        <taxon>Spirurina</taxon>
        <taxon>Spiruromorpha</taxon>
        <taxon>Filarioidea</taxon>
        <taxon>Onchocercidae</taxon>
        <taxon>Wuchereria</taxon>
    </lineage>
</organism>
<dbReference type="InterPro" id="IPR000048">
    <property type="entry name" value="IQ_motif_EF-hand-BS"/>
</dbReference>
<feature type="non-terminal residue" evidence="1">
    <location>
        <position position="1"/>
    </location>
</feature>
<reference evidence="2" key="1">
    <citation type="submission" date="2012-08" db="EMBL/GenBank/DDBJ databases">
        <title>The Genome Sequence of Wuchereria bancrofti.</title>
        <authorList>
            <person name="Nutman T.B."/>
            <person name="Fink D.L."/>
            <person name="Russ C."/>
            <person name="Young S."/>
            <person name="Zeng Q."/>
            <person name="Koehrsen M."/>
            <person name="Alvarado L."/>
            <person name="Berlin A."/>
            <person name="Chapman S.B."/>
            <person name="Chen Z."/>
            <person name="Freedman E."/>
            <person name="Gellesch M."/>
            <person name="Goldberg J."/>
            <person name="Griggs A."/>
            <person name="Gujja S."/>
            <person name="Heilman E.R."/>
            <person name="Heiman D."/>
            <person name="Hepburn T."/>
            <person name="Howarth C."/>
            <person name="Jen D."/>
            <person name="Larson L."/>
            <person name="Lewis B."/>
            <person name="Mehta T."/>
            <person name="Park D."/>
            <person name="Pearson M."/>
            <person name="Roberts A."/>
            <person name="Saif S."/>
            <person name="Shea T."/>
            <person name="Shenoy N."/>
            <person name="Sisk P."/>
            <person name="Stolte C."/>
            <person name="Sykes S."/>
            <person name="Walk T."/>
            <person name="White J."/>
            <person name="Yandava C."/>
            <person name="Haas B."/>
            <person name="Henn M.R."/>
            <person name="Nusbaum C."/>
            <person name="Birren B."/>
        </authorList>
    </citation>
    <scope>NUCLEOTIDE SEQUENCE [LARGE SCALE GENOMIC DNA]</scope>
    <source>
        <strain evidence="2">NA</strain>
    </source>
</reference>
<comment type="caution">
    <text evidence="1">The sequence shown here is derived from an EMBL/GenBank/DDBJ whole genome shotgun (WGS) entry which is preliminary data.</text>
</comment>
<protein>
    <submittedName>
        <fullName evidence="1">Uncharacterized protein</fullName>
    </submittedName>
</protein>
<gene>
    <name evidence="1" type="ORF">WUBG_06297</name>
</gene>
<dbReference type="EMBL" id="ADBV01002632">
    <property type="protein sequence ID" value="EJW82794.1"/>
    <property type="molecule type" value="Genomic_DNA"/>
</dbReference>
<proteinExistence type="predicted"/>
<sequence>IKAAILIQKWYRRCLARLEARRRATWSIFTALEYVGEQNQLKLYNFFSEIIDTLNETEDKLHHSAMLTHGCHF</sequence>
<dbReference type="Pfam" id="PF00612">
    <property type="entry name" value="IQ"/>
    <property type="match status" value="1"/>
</dbReference>
<name>J9F609_WUCBA</name>
<evidence type="ECO:0000313" key="2">
    <source>
        <dbReference type="Proteomes" id="UP000004810"/>
    </source>
</evidence>
<dbReference type="Proteomes" id="UP000004810">
    <property type="component" value="Unassembled WGS sequence"/>
</dbReference>